<feature type="region of interest" description="Disordered" evidence="4">
    <location>
        <begin position="928"/>
        <end position="1035"/>
    </location>
</feature>
<feature type="compositionally biased region" description="Polar residues" evidence="4">
    <location>
        <begin position="970"/>
        <end position="985"/>
    </location>
</feature>
<evidence type="ECO:0000256" key="4">
    <source>
        <dbReference type="SAM" id="MobiDB-lite"/>
    </source>
</evidence>
<dbReference type="Pfam" id="PF13426">
    <property type="entry name" value="PAS_9"/>
    <property type="match status" value="1"/>
</dbReference>
<evidence type="ECO:0000313" key="7">
    <source>
        <dbReference type="Proteomes" id="UP000596742"/>
    </source>
</evidence>
<organism evidence="6 7">
    <name type="scientific">Mytilus galloprovincialis</name>
    <name type="common">Mediterranean mussel</name>
    <dbReference type="NCBI Taxonomy" id="29158"/>
    <lineage>
        <taxon>Eukaryota</taxon>
        <taxon>Metazoa</taxon>
        <taxon>Spiralia</taxon>
        <taxon>Lophotrochozoa</taxon>
        <taxon>Mollusca</taxon>
        <taxon>Bivalvia</taxon>
        <taxon>Autobranchia</taxon>
        <taxon>Pteriomorphia</taxon>
        <taxon>Mytilida</taxon>
        <taxon>Mytiloidea</taxon>
        <taxon>Mytilidae</taxon>
        <taxon>Mytilinae</taxon>
        <taxon>Mytilus</taxon>
    </lineage>
</organism>
<evidence type="ECO:0000256" key="2">
    <source>
        <dbReference type="ARBA" id="ARBA00023242"/>
    </source>
</evidence>
<protein>
    <submittedName>
        <fullName evidence="6">Period circadian protein</fullName>
    </submittedName>
</protein>
<gene>
    <name evidence="6" type="ORF">MGAL_10B026240</name>
</gene>
<dbReference type="PANTHER" id="PTHR11269:SF16">
    <property type="entry name" value="PERIOD CIRCADIAN PROTEIN"/>
    <property type="match status" value="1"/>
</dbReference>
<feature type="region of interest" description="Disordered" evidence="4">
    <location>
        <begin position="491"/>
        <end position="525"/>
    </location>
</feature>
<feature type="compositionally biased region" description="Polar residues" evidence="4">
    <location>
        <begin position="39"/>
        <end position="52"/>
    </location>
</feature>
<evidence type="ECO:0000256" key="3">
    <source>
        <dbReference type="SAM" id="Coils"/>
    </source>
</evidence>
<dbReference type="AlphaFoldDB" id="A0A8B6GWW5"/>
<comment type="subcellular location">
    <subcellularLocation>
        <location evidence="1">Nucleus</location>
    </subcellularLocation>
</comment>
<evidence type="ECO:0000256" key="1">
    <source>
        <dbReference type="ARBA" id="ARBA00004123"/>
    </source>
</evidence>
<comment type="caution">
    <text evidence="6">The sequence shown here is derived from an EMBL/GenBank/DDBJ whole genome shotgun (WGS) entry which is preliminary data.</text>
</comment>
<dbReference type="InterPro" id="IPR022728">
    <property type="entry name" value="Period_circadian-like_C"/>
</dbReference>
<accession>A0A8B6GWW5</accession>
<feature type="compositionally biased region" description="Low complexity" evidence="4">
    <location>
        <begin position="986"/>
        <end position="999"/>
    </location>
</feature>
<dbReference type="SMART" id="SM00091">
    <property type="entry name" value="PAS"/>
    <property type="match status" value="2"/>
</dbReference>
<dbReference type="GO" id="GO:0043153">
    <property type="term" value="P:entrainment of circadian clock by photoperiod"/>
    <property type="evidence" value="ECO:0007669"/>
    <property type="project" value="TreeGrafter"/>
</dbReference>
<dbReference type="InterPro" id="IPR035965">
    <property type="entry name" value="PAS-like_dom_sf"/>
</dbReference>
<feature type="domain" description="PAS" evidence="5">
    <location>
        <begin position="277"/>
        <end position="322"/>
    </location>
</feature>
<dbReference type="EMBL" id="UYJE01009100">
    <property type="protein sequence ID" value="VDI70018.1"/>
    <property type="molecule type" value="Genomic_DNA"/>
</dbReference>
<dbReference type="GO" id="GO:0000976">
    <property type="term" value="F:transcription cis-regulatory region binding"/>
    <property type="evidence" value="ECO:0007669"/>
    <property type="project" value="TreeGrafter"/>
</dbReference>
<dbReference type="CDD" id="cd00130">
    <property type="entry name" value="PAS"/>
    <property type="match status" value="1"/>
</dbReference>
<evidence type="ECO:0000313" key="6">
    <source>
        <dbReference type="EMBL" id="VDI70018.1"/>
    </source>
</evidence>
<dbReference type="InterPro" id="IPR050760">
    <property type="entry name" value="Period_circadian_regulator"/>
</dbReference>
<dbReference type="SUPFAM" id="SSF55785">
    <property type="entry name" value="PYP-like sensor domain (PAS domain)"/>
    <property type="match status" value="1"/>
</dbReference>
<dbReference type="PANTHER" id="PTHR11269">
    <property type="entry name" value="PERIOD CIRCADIAN PROTEIN"/>
    <property type="match status" value="1"/>
</dbReference>
<keyword evidence="2" id="KW-0539">Nucleus</keyword>
<feature type="coiled-coil region" evidence="3">
    <location>
        <begin position="859"/>
        <end position="890"/>
    </location>
</feature>
<reference evidence="6" key="1">
    <citation type="submission" date="2018-11" db="EMBL/GenBank/DDBJ databases">
        <authorList>
            <person name="Alioto T."/>
            <person name="Alioto T."/>
        </authorList>
    </citation>
    <scope>NUCLEOTIDE SEQUENCE</scope>
</reference>
<keyword evidence="7" id="KW-1185">Reference proteome</keyword>
<dbReference type="GO" id="GO:0005737">
    <property type="term" value="C:cytoplasm"/>
    <property type="evidence" value="ECO:0007669"/>
    <property type="project" value="TreeGrafter"/>
</dbReference>
<dbReference type="Gene3D" id="3.30.450.20">
    <property type="entry name" value="PAS domain"/>
    <property type="match status" value="2"/>
</dbReference>
<dbReference type="GO" id="GO:0000122">
    <property type="term" value="P:negative regulation of transcription by RNA polymerase II"/>
    <property type="evidence" value="ECO:0007669"/>
    <property type="project" value="TreeGrafter"/>
</dbReference>
<feature type="compositionally biased region" description="Basic and acidic residues" evidence="4">
    <location>
        <begin position="1000"/>
        <end position="1013"/>
    </location>
</feature>
<dbReference type="GO" id="GO:0001222">
    <property type="term" value="F:transcription corepressor binding"/>
    <property type="evidence" value="ECO:0007669"/>
    <property type="project" value="TreeGrafter"/>
</dbReference>
<feature type="domain" description="PAS" evidence="5">
    <location>
        <begin position="129"/>
        <end position="176"/>
    </location>
</feature>
<dbReference type="InterPro" id="IPR000014">
    <property type="entry name" value="PAS"/>
</dbReference>
<dbReference type="OrthoDB" id="7788983at2759"/>
<feature type="compositionally biased region" description="Basic and acidic residues" evidence="4">
    <location>
        <begin position="931"/>
        <end position="946"/>
    </location>
</feature>
<dbReference type="Pfam" id="PF12114">
    <property type="entry name" value="Period_C"/>
    <property type="match status" value="2"/>
</dbReference>
<feature type="region of interest" description="Disordered" evidence="4">
    <location>
        <begin position="21"/>
        <end position="59"/>
    </location>
</feature>
<name>A0A8B6GWW5_MYTGA</name>
<feature type="compositionally biased region" description="Low complexity" evidence="4">
    <location>
        <begin position="21"/>
        <end position="32"/>
    </location>
</feature>
<proteinExistence type="predicted"/>
<dbReference type="Proteomes" id="UP000596742">
    <property type="component" value="Unassembled WGS sequence"/>
</dbReference>
<dbReference type="PROSITE" id="PS50112">
    <property type="entry name" value="PAS"/>
    <property type="match status" value="2"/>
</dbReference>
<evidence type="ECO:0000259" key="5">
    <source>
        <dbReference type="PROSITE" id="PS50112"/>
    </source>
</evidence>
<dbReference type="Pfam" id="PF14598">
    <property type="entry name" value="PAS_11"/>
    <property type="match status" value="1"/>
</dbReference>
<dbReference type="GO" id="GO:0005634">
    <property type="term" value="C:nucleus"/>
    <property type="evidence" value="ECO:0007669"/>
    <property type="project" value="UniProtKB-SubCell"/>
</dbReference>
<dbReference type="GO" id="GO:0032922">
    <property type="term" value="P:circadian regulation of gene expression"/>
    <property type="evidence" value="ECO:0007669"/>
    <property type="project" value="TreeGrafter"/>
</dbReference>
<keyword evidence="3" id="KW-0175">Coiled coil</keyword>
<sequence length="1193" mass="134840">MDNQKFIDSTYGSFSGFISSNSSSYSMSLSDSEFPEEPPSTSGCSSDFAHSTTQKDKRKERLKQYLRQLKQIVNPAAESGAHVSTLGALRHVINSIQKNKEDEKNVSSERCISICSTSESEVEMNILSLKAVDDLQILVSTKGLKIVQVSPSLKKILGYPVDSWIGRELTQVLTQERCGHFDEDGNATSEPPKKVLYCRLRHYKSLKSGFNLEKKDQYTSFQASVSMKKFNSDKFKPKQFLLLECQPLNSAYNGNWSEMTTEKKTFGTRHSLFCSYTYIHPNAIPLLGYLPQDMVGMSIFDFYHPEEFEQLYNIYRQVVTSKGTTISSPKIRFRTHNGDWIYVKTEWSSFINPWSKRLEFIIGQHTVIKGPQNIDVFSPPPRQECIAEEPEQYHKNLRLIRKLLLQPVVDEARTVALNIVEEPIEDVSVSPTPDGDTEEISIRTQEAKKKLQSATRNEQCNEILDDNLSGTYEQLSYTNNIKRFLMSQPKTYSSSSDKRSGNDSYTDDSNAIDSDEVPDFGVDIPYPKPPSFCSSTKVLVSEKEDMVPSPSCQTEEIGEETSREAQINLLPIQEANVLMSLTQETLQEHTKQQEKMYLEQAKQDSNLVLLNMTSKYSVQQESSQGLKRGHSTDLDETRRFKSFKAEDVNMLCPPFPMTTTGPVLKPAGGPPKIAFSNMYGIGLTPQGTGAMYHGGPMPVVQLSQQPPITKGNPGNIQWPYYPQSGLSFYPQVMGGFYQPMTVLSYPMPLWTGGDTRGVATTKHKAIFTQAGDKGNTAMSISDSSSGENTSSSLMYLLELSNNQEIARAKESKASTTATQRKRHSDPPWLFGVLWVEGIQMRYTVPRRKFNRIMKEDRDALKLLKQSDGLLKQMEELKENIEKNQEPTEDEEADYLFMIDPDLFKDDSSSDSREILASQKLRCSLNSFSDSKTTDETITKSGEDKSFSETCNSLVGDEMDEQEKKSESECDSLQKSGYNDSSIDMESQSSKSSDLTPSDSRSTDDKGSSMKESDTQSSKLSEGNKDSESENDGNQTHNLAHQFDQFFVKNPTQFKHSKKGFWIKEANMNDRIAMEYTLKNNRNDVLLDDLNRLNEMNQSAVVQNQLSYLLEDLKTEEQKISCRFCESLGEMSSNTKCSNCTKEQNMKKMNENFFESLFMQPLFPQDTSEAYSSEHPIRDSPDMEDLCDIMDAVD</sequence>